<evidence type="ECO:0000256" key="9">
    <source>
        <dbReference type="RuleBase" id="RU365090"/>
    </source>
</evidence>
<dbReference type="Gene3D" id="3.40.190.10">
    <property type="entry name" value="Periplasmic binding protein-like II"/>
    <property type="match status" value="1"/>
</dbReference>
<comment type="catalytic activity">
    <reaction evidence="8">
        <text>adenylyl-molybdopterin + molybdate = Mo-molybdopterin + AMP + H(+)</text>
        <dbReference type="Rhea" id="RHEA:35047"/>
        <dbReference type="ChEBI" id="CHEBI:15378"/>
        <dbReference type="ChEBI" id="CHEBI:36264"/>
        <dbReference type="ChEBI" id="CHEBI:62727"/>
        <dbReference type="ChEBI" id="CHEBI:71302"/>
        <dbReference type="ChEBI" id="CHEBI:456215"/>
        <dbReference type="EC" id="2.10.1.1"/>
    </reaction>
</comment>
<dbReference type="EMBL" id="QICM01000040">
    <property type="protein sequence ID" value="PXV62027.1"/>
    <property type="molecule type" value="Genomic_DNA"/>
</dbReference>
<evidence type="ECO:0000256" key="8">
    <source>
        <dbReference type="ARBA" id="ARBA00047317"/>
    </source>
</evidence>
<evidence type="ECO:0000256" key="1">
    <source>
        <dbReference type="ARBA" id="ARBA00002901"/>
    </source>
</evidence>
<sequence>MVKKYLDKISAAAALNKIKNKFGSLRTKSEVIKTADAESRVTAQAVYAKRSAPDFYASAMDGIAVKAEKTAGASERSPVKLKVGSEAQAVDTGDPIPARFNAVIKIEEINKADENHYLIEKGVPPWNHIRSIGESVVKGNLLITAAHKLSDYDLAALLEAGVTEVEVYKRPVVTIIPTGDELVTAEQDPKQGELVEFNSQMIKAALRKWGAEVNITEILADQKELIGRNMLEAAETSNLVIVLSGSSAGRGDFTIDILKNEGEILFHGVNVMPGKPLIAAAVKGIPVFGLPGYPLSAWIDNQLFIRELIYSMQADQAPNFEEIEAEVKRKIPSEIGLEEFLRVNLISDTKNKFTAVPLKRGSSAMESMLKADGILRITANKEGLHPGDKAPVMLLKDRNKIKKDLLLIGSHDLSLDLIKNEIKKRNYKFDLKLQTVGSMAGLTALRRNESDLAGAHLLDPESGEYNISYLKRFFKGQKLLLVNLVYREQGLYLKKGNPKNIKSIKDLTKSNINYINRQRGAGTRVLFDFLLKENNIKAEEISGYQKEEYTHIAAAAAVGRGSADAALGIRAAAEVMDVDFLPLEEEKYDLIIKENRLDDPRINKLIELINQAEIKTEIEKLGGYNCQETGKITKLQL</sequence>
<dbReference type="GO" id="GO:0061599">
    <property type="term" value="F:molybdopterin molybdotransferase activity"/>
    <property type="evidence" value="ECO:0007669"/>
    <property type="project" value="UniProtKB-UniRule"/>
</dbReference>
<keyword evidence="7 9" id="KW-0501">Molybdenum cofactor biosynthesis</keyword>
<evidence type="ECO:0000313" key="12">
    <source>
        <dbReference type="EMBL" id="SDE96891.1"/>
    </source>
</evidence>
<comment type="similarity">
    <text evidence="3 9">Belongs to the MoeA family.</text>
</comment>
<dbReference type="InterPro" id="IPR005110">
    <property type="entry name" value="MoeA_linker/N"/>
</dbReference>
<dbReference type="GO" id="GO:0005829">
    <property type="term" value="C:cytosol"/>
    <property type="evidence" value="ECO:0007669"/>
    <property type="project" value="TreeGrafter"/>
</dbReference>
<dbReference type="EC" id="2.10.1.1" evidence="4 9"/>
<dbReference type="Gene3D" id="3.40.980.10">
    <property type="entry name" value="MoaB/Mog-like domain"/>
    <property type="match status" value="1"/>
</dbReference>
<dbReference type="SUPFAM" id="SSF63882">
    <property type="entry name" value="MoeA N-terminal region -like"/>
    <property type="match status" value="1"/>
</dbReference>
<evidence type="ECO:0000256" key="4">
    <source>
        <dbReference type="ARBA" id="ARBA00013269"/>
    </source>
</evidence>
<reference evidence="11 16" key="2">
    <citation type="submission" date="2018-04" db="EMBL/GenBank/DDBJ databases">
        <title>Subsurface microbial communities from deep shales in Ohio and West Virginia, USA.</title>
        <authorList>
            <person name="Wrighton K."/>
        </authorList>
    </citation>
    <scope>NUCLEOTIDE SEQUENCE [LARGE SCALE GENOMIC DNA]</scope>
    <source>
        <strain evidence="11 16">MSL28</strain>
    </source>
</reference>
<dbReference type="SMART" id="SM00852">
    <property type="entry name" value="MoCF_biosynth"/>
    <property type="match status" value="1"/>
</dbReference>
<evidence type="ECO:0000259" key="10">
    <source>
        <dbReference type="SMART" id="SM00852"/>
    </source>
</evidence>
<dbReference type="Gene3D" id="2.170.190.11">
    <property type="entry name" value="Molybdopterin biosynthesis moea protein, domain 3"/>
    <property type="match status" value="1"/>
</dbReference>
<dbReference type="UniPathway" id="UPA00344"/>
<dbReference type="Gene3D" id="2.40.340.10">
    <property type="entry name" value="MoeA, C-terminal, domain IV"/>
    <property type="match status" value="1"/>
</dbReference>
<name>A0A1G7H950_9FIRM</name>
<keyword evidence="9" id="KW-0460">Magnesium</keyword>
<protein>
    <recommendedName>
        <fullName evidence="5 9">Molybdopterin molybdenumtransferase</fullName>
        <ecNumber evidence="4 9">2.10.1.1</ecNumber>
    </recommendedName>
</protein>
<keyword evidence="9" id="KW-0479">Metal-binding</keyword>
<dbReference type="SUPFAM" id="SSF53850">
    <property type="entry name" value="Periplasmic binding protein-like II"/>
    <property type="match status" value="1"/>
</dbReference>
<feature type="domain" description="MoaB/Mog" evidence="10">
    <location>
        <begin position="174"/>
        <end position="311"/>
    </location>
</feature>
<dbReference type="NCBIfam" id="NF011068">
    <property type="entry name" value="PRK14498.1"/>
    <property type="match status" value="1"/>
</dbReference>
<dbReference type="Pfam" id="PF00994">
    <property type="entry name" value="MoCF_biosynth"/>
    <property type="match status" value="1"/>
</dbReference>
<evidence type="ECO:0000256" key="3">
    <source>
        <dbReference type="ARBA" id="ARBA00010763"/>
    </source>
</evidence>
<evidence type="ECO:0000313" key="15">
    <source>
        <dbReference type="Proteomes" id="UP000199519"/>
    </source>
</evidence>
<keyword evidence="9" id="KW-0808">Transferase</keyword>
<dbReference type="SUPFAM" id="SSF63867">
    <property type="entry name" value="MoeA C-terminal domain-like"/>
    <property type="match status" value="1"/>
</dbReference>
<dbReference type="EMBL" id="FNBJ01000004">
    <property type="protein sequence ID" value="SDE96891.1"/>
    <property type="molecule type" value="Genomic_DNA"/>
</dbReference>
<evidence type="ECO:0000313" key="13">
    <source>
        <dbReference type="EMBL" id="SES76379.1"/>
    </source>
</evidence>
<evidence type="ECO:0000313" key="14">
    <source>
        <dbReference type="Proteomes" id="UP000198612"/>
    </source>
</evidence>
<dbReference type="RefSeq" id="WP_089719463.1">
    <property type="nucleotide sequence ID" value="NZ_FNBJ01000004.1"/>
</dbReference>
<dbReference type="GO" id="GO:0006777">
    <property type="term" value="P:Mo-molybdopterin cofactor biosynthetic process"/>
    <property type="evidence" value="ECO:0007669"/>
    <property type="project" value="UniProtKB-UniRule"/>
</dbReference>
<evidence type="ECO:0000256" key="5">
    <source>
        <dbReference type="ARBA" id="ARBA00021108"/>
    </source>
</evidence>
<comment type="cofactor">
    <cofactor evidence="9">
        <name>Mg(2+)</name>
        <dbReference type="ChEBI" id="CHEBI:18420"/>
    </cofactor>
</comment>
<accession>A0A1G7H950</accession>
<evidence type="ECO:0000313" key="11">
    <source>
        <dbReference type="EMBL" id="PXV62027.1"/>
    </source>
</evidence>
<dbReference type="Pfam" id="PF03453">
    <property type="entry name" value="MoeA_N"/>
    <property type="match status" value="1"/>
</dbReference>
<dbReference type="InterPro" id="IPR038987">
    <property type="entry name" value="MoeA-like"/>
</dbReference>
<keyword evidence="6 9" id="KW-0500">Molybdenum</keyword>
<dbReference type="Proteomes" id="UP000247389">
    <property type="component" value="Unassembled WGS sequence"/>
</dbReference>
<dbReference type="InterPro" id="IPR036135">
    <property type="entry name" value="MoeA_linker/N_sf"/>
</dbReference>
<dbReference type="CDD" id="cd00887">
    <property type="entry name" value="MoeA"/>
    <property type="match status" value="1"/>
</dbReference>
<keyword evidence="15" id="KW-1185">Reference proteome</keyword>
<dbReference type="Pfam" id="PF03454">
    <property type="entry name" value="MoeA_C"/>
    <property type="match status" value="1"/>
</dbReference>
<dbReference type="InterPro" id="IPR024370">
    <property type="entry name" value="PBP_domain"/>
</dbReference>
<dbReference type="Proteomes" id="UP000198612">
    <property type="component" value="Unassembled WGS sequence"/>
</dbReference>
<dbReference type="Gene3D" id="3.90.105.10">
    <property type="entry name" value="Molybdopterin biosynthesis moea protein, domain 2"/>
    <property type="match status" value="1"/>
</dbReference>
<gene>
    <name evidence="11" type="ORF">C8C78_14014</name>
    <name evidence="12" type="ORF">SAMN04488598_10469</name>
    <name evidence="13" type="ORF">SAMN04515652_10566</name>
</gene>
<comment type="pathway">
    <text evidence="2 9">Cofactor biosynthesis; molybdopterin biosynthesis.</text>
</comment>
<dbReference type="PANTHER" id="PTHR10192:SF16">
    <property type="entry name" value="MOLYBDOPTERIN MOLYBDENUMTRANSFERASE"/>
    <property type="match status" value="1"/>
</dbReference>
<comment type="function">
    <text evidence="1 9">Catalyzes the insertion of molybdate into adenylated molybdopterin with the concomitant release of AMP.</text>
</comment>
<evidence type="ECO:0000256" key="7">
    <source>
        <dbReference type="ARBA" id="ARBA00023150"/>
    </source>
</evidence>
<evidence type="ECO:0000256" key="6">
    <source>
        <dbReference type="ARBA" id="ARBA00022505"/>
    </source>
</evidence>
<proteinExistence type="inferred from homology"/>
<dbReference type="InterPro" id="IPR036688">
    <property type="entry name" value="MoeA_C_domain_IV_sf"/>
</dbReference>
<dbReference type="Pfam" id="PF12727">
    <property type="entry name" value="PBP_like"/>
    <property type="match status" value="1"/>
</dbReference>
<evidence type="ECO:0000256" key="2">
    <source>
        <dbReference type="ARBA" id="ARBA00005046"/>
    </source>
</evidence>
<dbReference type="AlphaFoldDB" id="A0A1G7H950"/>
<dbReference type="PANTHER" id="PTHR10192">
    <property type="entry name" value="MOLYBDOPTERIN BIOSYNTHESIS PROTEIN"/>
    <property type="match status" value="1"/>
</dbReference>
<dbReference type="InterPro" id="IPR005111">
    <property type="entry name" value="MoeA_C_domain_IV"/>
</dbReference>
<dbReference type="EMBL" id="FOHG01000005">
    <property type="protein sequence ID" value="SES76379.1"/>
    <property type="molecule type" value="Genomic_DNA"/>
</dbReference>
<evidence type="ECO:0000313" key="16">
    <source>
        <dbReference type="Proteomes" id="UP000247389"/>
    </source>
</evidence>
<organism evidence="11 16">
    <name type="scientific">Halanaerobium congolense</name>
    <dbReference type="NCBI Taxonomy" id="54121"/>
    <lineage>
        <taxon>Bacteria</taxon>
        <taxon>Bacillati</taxon>
        <taxon>Bacillota</taxon>
        <taxon>Clostridia</taxon>
        <taxon>Halanaerobiales</taxon>
        <taxon>Halanaerobiaceae</taxon>
        <taxon>Halanaerobium</taxon>
    </lineage>
</organism>
<dbReference type="SUPFAM" id="SSF53218">
    <property type="entry name" value="Molybdenum cofactor biosynthesis proteins"/>
    <property type="match status" value="1"/>
</dbReference>
<dbReference type="GO" id="GO:0046872">
    <property type="term" value="F:metal ion binding"/>
    <property type="evidence" value="ECO:0007669"/>
    <property type="project" value="UniProtKB-UniRule"/>
</dbReference>
<dbReference type="InterPro" id="IPR001453">
    <property type="entry name" value="MoaB/Mog_dom"/>
</dbReference>
<reference evidence="14 15" key="1">
    <citation type="submission" date="2016-10" db="EMBL/GenBank/DDBJ databases">
        <authorList>
            <person name="Varghese N."/>
            <person name="Submissions S."/>
        </authorList>
    </citation>
    <scope>NUCLEOTIDE SEQUENCE [LARGE SCALE GENOMIC DNA]</scope>
    <source>
        <strain evidence="12 15">WG2</strain>
        <strain evidence="13 14">WG5</strain>
    </source>
</reference>
<dbReference type="InterPro" id="IPR036425">
    <property type="entry name" value="MoaB/Mog-like_dom_sf"/>
</dbReference>
<dbReference type="Proteomes" id="UP000199519">
    <property type="component" value="Unassembled WGS sequence"/>
</dbReference>